<feature type="compositionally biased region" description="Basic and acidic residues" evidence="1">
    <location>
        <begin position="7"/>
        <end position="16"/>
    </location>
</feature>
<organism evidence="2 4">
    <name type="scientific">Puccinia graminis f. sp. tritici</name>
    <dbReference type="NCBI Taxonomy" id="56615"/>
    <lineage>
        <taxon>Eukaryota</taxon>
        <taxon>Fungi</taxon>
        <taxon>Dikarya</taxon>
        <taxon>Basidiomycota</taxon>
        <taxon>Pucciniomycotina</taxon>
        <taxon>Pucciniomycetes</taxon>
        <taxon>Pucciniales</taxon>
        <taxon>Pucciniaceae</taxon>
        <taxon>Puccinia</taxon>
    </lineage>
</organism>
<gene>
    <name evidence="2" type="ORF">PGT21_005576</name>
    <name evidence="3" type="ORF">PGTUg99_018177</name>
</gene>
<evidence type="ECO:0000256" key="1">
    <source>
        <dbReference type="SAM" id="MobiDB-lite"/>
    </source>
</evidence>
<name>A0A5B0Q258_PUCGR</name>
<dbReference type="EMBL" id="VSWC01000029">
    <property type="protein sequence ID" value="KAA1107196.1"/>
    <property type="molecule type" value="Genomic_DNA"/>
</dbReference>
<accession>A0A5B0Q258</accession>
<sequence>MAGGRGKKLDGVRPGERWLGPRPPGWGTRLGLRNLTDGETRPAAPLFRPTWVTRPKAHPARPPLRPSTPESRNPISQSKISLIPPHSPSIAGIN</sequence>
<dbReference type="Proteomes" id="UP000324748">
    <property type="component" value="Unassembled WGS sequence"/>
</dbReference>
<evidence type="ECO:0000313" key="3">
    <source>
        <dbReference type="EMBL" id="KAA1137290.1"/>
    </source>
</evidence>
<dbReference type="EMBL" id="VDEP01000010">
    <property type="protein sequence ID" value="KAA1137290.1"/>
    <property type="molecule type" value="Genomic_DNA"/>
</dbReference>
<proteinExistence type="predicted"/>
<evidence type="ECO:0000313" key="2">
    <source>
        <dbReference type="EMBL" id="KAA1107196.1"/>
    </source>
</evidence>
<dbReference type="AlphaFoldDB" id="A0A5B0Q258"/>
<evidence type="ECO:0000313" key="4">
    <source>
        <dbReference type="Proteomes" id="UP000324748"/>
    </source>
</evidence>
<protein>
    <submittedName>
        <fullName evidence="2">Uncharacterized protein</fullName>
    </submittedName>
</protein>
<keyword evidence="4" id="KW-1185">Reference proteome</keyword>
<feature type="compositionally biased region" description="Polar residues" evidence="1">
    <location>
        <begin position="68"/>
        <end position="80"/>
    </location>
</feature>
<comment type="caution">
    <text evidence="2">The sequence shown here is derived from an EMBL/GenBank/DDBJ whole genome shotgun (WGS) entry which is preliminary data.</text>
</comment>
<reference evidence="4 5" key="1">
    <citation type="submission" date="2019-05" db="EMBL/GenBank/DDBJ databases">
        <title>Emergence of the Ug99 lineage of the wheat stem rust pathogen through somatic hybridization.</title>
        <authorList>
            <person name="Li F."/>
            <person name="Upadhyaya N.M."/>
            <person name="Sperschneider J."/>
            <person name="Matny O."/>
            <person name="Nguyen-Phuc H."/>
            <person name="Mago R."/>
            <person name="Raley C."/>
            <person name="Miller M.E."/>
            <person name="Silverstein K.A.T."/>
            <person name="Henningsen E."/>
            <person name="Hirsch C.D."/>
            <person name="Visser B."/>
            <person name="Pretorius Z.A."/>
            <person name="Steffenson B.J."/>
            <person name="Schwessinger B."/>
            <person name="Dodds P.N."/>
            <person name="Figueroa M."/>
        </authorList>
    </citation>
    <scope>NUCLEOTIDE SEQUENCE [LARGE SCALE GENOMIC DNA]</scope>
    <source>
        <strain evidence="2">21-0</strain>
        <strain evidence="3 5">Ug99</strain>
    </source>
</reference>
<feature type="region of interest" description="Disordered" evidence="1">
    <location>
        <begin position="1"/>
        <end position="94"/>
    </location>
</feature>
<evidence type="ECO:0000313" key="5">
    <source>
        <dbReference type="Proteomes" id="UP000325313"/>
    </source>
</evidence>
<dbReference type="Proteomes" id="UP000325313">
    <property type="component" value="Unassembled WGS sequence"/>
</dbReference>